<dbReference type="SUPFAM" id="SSF111369">
    <property type="entry name" value="HlyD-like secretion proteins"/>
    <property type="match status" value="1"/>
</dbReference>
<dbReference type="InterPro" id="IPR006143">
    <property type="entry name" value="RND_pump_MFP"/>
</dbReference>
<dbReference type="EMBL" id="CP046072">
    <property type="protein sequence ID" value="QSZ40670.1"/>
    <property type="molecule type" value="Genomic_DNA"/>
</dbReference>
<evidence type="ECO:0000313" key="5">
    <source>
        <dbReference type="Proteomes" id="UP000671852"/>
    </source>
</evidence>
<dbReference type="NCBIfam" id="TIGR01730">
    <property type="entry name" value="RND_mfp"/>
    <property type="match status" value="1"/>
</dbReference>
<feature type="transmembrane region" description="Helical" evidence="2">
    <location>
        <begin position="7"/>
        <end position="27"/>
    </location>
</feature>
<evidence type="ECO:0000256" key="2">
    <source>
        <dbReference type="SAM" id="Phobius"/>
    </source>
</evidence>
<dbReference type="Gene3D" id="2.40.30.170">
    <property type="match status" value="1"/>
</dbReference>
<reference evidence="4" key="2">
    <citation type="submission" date="2021-04" db="EMBL/GenBank/DDBJ databases">
        <title>Isolation and characterization of a novel species of the genus Sulfurimonas.</title>
        <authorList>
            <person name="Fukui M."/>
        </authorList>
    </citation>
    <scope>NUCLEOTIDE SEQUENCE</scope>
    <source>
        <strain evidence="4">H1576</strain>
    </source>
</reference>
<dbReference type="RefSeq" id="WP_207561948.1">
    <property type="nucleotide sequence ID" value="NZ_CP046072.1"/>
</dbReference>
<gene>
    <name evidence="4" type="ORF">GJV85_00555</name>
</gene>
<proteinExistence type="inferred from homology"/>
<evidence type="ECO:0000259" key="3">
    <source>
        <dbReference type="Pfam" id="PF25973"/>
    </source>
</evidence>
<dbReference type="GO" id="GO:1990281">
    <property type="term" value="C:efflux pump complex"/>
    <property type="evidence" value="ECO:0007669"/>
    <property type="project" value="TreeGrafter"/>
</dbReference>
<keyword evidence="2" id="KW-0812">Transmembrane</keyword>
<dbReference type="GO" id="GO:0015562">
    <property type="term" value="F:efflux transmembrane transporter activity"/>
    <property type="evidence" value="ECO:0007669"/>
    <property type="project" value="TreeGrafter"/>
</dbReference>
<reference evidence="4" key="1">
    <citation type="submission" date="2019-11" db="EMBL/GenBank/DDBJ databases">
        <authorList>
            <person name="Kojima H."/>
        </authorList>
    </citation>
    <scope>NUCLEOTIDE SEQUENCE</scope>
    <source>
        <strain evidence="4">H1576</strain>
    </source>
</reference>
<comment type="similarity">
    <text evidence="1">Belongs to the membrane fusion protein (MFP) (TC 8.A.1) family.</text>
</comment>
<keyword evidence="2" id="KW-1133">Transmembrane helix</keyword>
<accession>A0A975GBL3</accession>
<keyword evidence="5" id="KW-1185">Reference proteome</keyword>
<name>A0A975GBL3_9BACT</name>
<dbReference type="Gene3D" id="1.10.287.470">
    <property type="entry name" value="Helix hairpin bin"/>
    <property type="match status" value="1"/>
</dbReference>
<dbReference type="Pfam" id="PF25973">
    <property type="entry name" value="BSH_CzcB"/>
    <property type="match status" value="1"/>
</dbReference>
<dbReference type="Gene3D" id="2.40.420.20">
    <property type="match status" value="1"/>
</dbReference>
<dbReference type="InterPro" id="IPR058647">
    <property type="entry name" value="BSH_CzcB-like"/>
</dbReference>
<dbReference type="KEGG" id="saqt:GJV85_00555"/>
<feature type="domain" description="CzcB-like barrel-sandwich hybrid" evidence="3">
    <location>
        <begin position="60"/>
        <end position="226"/>
    </location>
</feature>
<dbReference type="Proteomes" id="UP000671852">
    <property type="component" value="Chromosome"/>
</dbReference>
<evidence type="ECO:0000256" key="1">
    <source>
        <dbReference type="ARBA" id="ARBA00009477"/>
    </source>
</evidence>
<dbReference type="PANTHER" id="PTHR30469:SF33">
    <property type="entry name" value="SLR1207 PROTEIN"/>
    <property type="match status" value="1"/>
</dbReference>
<keyword evidence="2" id="KW-0472">Membrane</keyword>
<dbReference type="PANTHER" id="PTHR30469">
    <property type="entry name" value="MULTIDRUG RESISTANCE PROTEIN MDTA"/>
    <property type="match status" value="1"/>
</dbReference>
<sequence length="380" mass="42359">MKIFIKYFIIAIVVGVGATLFYNKVYVVKTTYETISPTKGELEVNIRGIGNVSALNIYPITSQSAGKIIKILADDGVWVKKGELLLEMDSIDLPQQLEVAHANLLKAEYDYIASKSELKNLKVQQALLEVTYSRYKKLKERGFASESEYDKAEAEFKSAQANVVVSASRIDSAKAALIVSRKNIEAIEVKIDRLKVYSPVDGYVISRDAEVGQNVLPSSPILSIVDPKTLWVQTKIDERISSQVKVMQKATISLRSQPQKLYKGFVKRVDAMSDAVTLEREVNVAFESIPEPFYINEQAEVTISIKTLEDVLKLPLSVIVQREGELGIWLAKEGRAKFLAIEKIAQSESEIAIKNISSESKIIVPNKSKKTLKDGMKIRS</sequence>
<evidence type="ECO:0000313" key="4">
    <source>
        <dbReference type="EMBL" id="QSZ40670.1"/>
    </source>
</evidence>
<dbReference type="Gene3D" id="2.40.50.100">
    <property type="match status" value="1"/>
</dbReference>
<organism evidence="4 5">
    <name type="scientific">Sulfurimonas aquatica</name>
    <dbReference type="NCBI Taxonomy" id="2672570"/>
    <lineage>
        <taxon>Bacteria</taxon>
        <taxon>Pseudomonadati</taxon>
        <taxon>Campylobacterota</taxon>
        <taxon>Epsilonproteobacteria</taxon>
        <taxon>Campylobacterales</taxon>
        <taxon>Sulfurimonadaceae</taxon>
        <taxon>Sulfurimonas</taxon>
    </lineage>
</organism>
<protein>
    <submittedName>
        <fullName evidence="4">Efflux RND transporter periplasmic adaptor subunit</fullName>
    </submittedName>
</protein>
<dbReference type="AlphaFoldDB" id="A0A975GBL3"/>